<reference evidence="4" key="2">
    <citation type="submission" date="2015-01" db="EMBL/GenBank/DDBJ databases">
        <title>Evolutionary Origins and Diversification of the Mycorrhizal Mutualists.</title>
        <authorList>
            <consortium name="DOE Joint Genome Institute"/>
            <consortium name="Mycorrhizal Genomics Consortium"/>
            <person name="Kohler A."/>
            <person name="Kuo A."/>
            <person name="Nagy L.G."/>
            <person name="Floudas D."/>
            <person name="Copeland A."/>
            <person name="Barry K.W."/>
            <person name="Cichocki N."/>
            <person name="Veneault-Fourrey C."/>
            <person name="LaButti K."/>
            <person name="Lindquist E.A."/>
            <person name="Lipzen A."/>
            <person name="Lundell T."/>
            <person name="Morin E."/>
            <person name="Murat C."/>
            <person name="Riley R."/>
            <person name="Ohm R."/>
            <person name="Sun H."/>
            <person name="Tunlid A."/>
            <person name="Henrissat B."/>
            <person name="Grigoriev I.V."/>
            <person name="Hibbett D.S."/>
            <person name="Martin F."/>
        </authorList>
    </citation>
    <scope>NUCLEOTIDE SEQUENCE [LARGE SCALE GENOMIC DNA]</scope>
    <source>
        <strain evidence="4">MAFF 305830</strain>
    </source>
</reference>
<dbReference type="InterPro" id="IPR050523">
    <property type="entry name" value="AKR_Detox_Biosynth"/>
</dbReference>
<reference evidence="3 4" key="1">
    <citation type="submission" date="2014-04" db="EMBL/GenBank/DDBJ databases">
        <authorList>
            <consortium name="DOE Joint Genome Institute"/>
            <person name="Kuo A."/>
            <person name="Zuccaro A."/>
            <person name="Kohler A."/>
            <person name="Nagy L.G."/>
            <person name="Floudas D."/>
            <person name="Copeland A."/>
            <person name="Barry K.W."/>
            <person name="Cichocki N."/>
            <person name="Veneault-Fourrey C."/>
            <person name="LaButti K."/>
            <person name="Lindquist E.A."/>
            <person name="Lipzen A."/>
            <person name="Lundell T."/>
            <person name="Morin E."/>
            <person name="Murat C."/>
            <person name="Sun H."/>
            <person name="Tunlid A."/>
            <person name="Henrissat B."/>
            <person name="Grigoriev I.V."/>
            <person name="Hibbett D.S."/>
            <person name="Martin F."/>
            <person name="Nordberg H.P."/>
            <person name="Cantor M.N."/>
            <person name="Hua S.X."/>
        </authorList>
    </citation>
    <scope>NUCLEOTIDE SEQUENCE [LARGE SCALE GENOMIC DNA]</scope>
    <source>
        <strain evidence="3 4">MAFF 305830</strain>
    </source>
</reference>
<organism evidence="3 4">
    <name type="scientific">Serendipita vermifera MAFF 305830</name>
    <dbReference type="NCBI Taxonomy" id="933852"/>
    <lineage>
        <taxon>Eukaryota</taxon>
        <taxon>Fungi</taxon>
        <taxon>Dikarya</taxon>
        <taxon>Basidiomycota</taxon>
        <taxon>Agaricomycotina</taxon>
        <taxon>Agaricomycetes</taxon>
        <taxon>Sebacinales</taxon>
        <taxon>Serendipitaceae</taxon>
        <taxon>Serendipita</taxon>
    </lineage>
</organism>
<name>A0A0C3AM01_SERVB</name>
<feature type="non-terminal residue" evidence="3">
    <location>
        <position position="1"/>
    </location>
</feature>
<dbReference type="STRING" id="933852.A0A0C3AM01"/>
<dbReference type="Pfam" id="PF00248">
    <property type="entry name" value="Aldo_ket_red"/>
    <property type="match status" value="1"/>
</dbReference>
<dbReference type="Proteomes" id="UP000054097">
    <property type="component" value="Unassembled WGS sequence"/>
</dbReference>
<dbReference type="HOGENOM" id="CLU_023205_16_7_1"/>
<keyword evidence="1" id="KW-0560">Oxidoreductase</keyword>
<dbReference type="PANTHER" id="PTHR43364:SF4">
    <property type="entry name" value="NAD(P)-LINKED OXIDOREDUCTASE SUPERFAMILY PROTEIN"/>
    <property type="match status" value="1"/>
</dbReference>
<dbReference type="GO" id="GO:0016491">
    <property type="term" value="F:oxidoreductase activity"/>
    <property type="evidence" value="ECO:0007669"/>
    <property type="project" value="UniProtKB-KW"/>
</dbReference>
<gene>
    <name evidence="3" type="ORF">M408DRAFT_37702</name>
</gene>
<evidence type="ECO:0000259" key="2">
    <source>
        <dbReference type="Pfam" id="PF00248"/>
    </source>
</evidence>
<dbReference type="AlphaFoldDB" id="A0A0C3AM01"/>
<protein>
    <recommendedName>
        <fullName evidence="2">NADP-dependent oxidoreductase domain-containing protein</fullName>
    </recommendedName>
</protein>
<evidence type="ECO:0000313" key="4">
    <source>
        <dbReference type="Proteomes" id="UP000054097"/>
    </source>
</evidence>
<feature type="domain" description="NADP-dependent oxidoreductase" evidence="2">
    <location>
        <begin position="11"/>
        <end position="84"/>
    </location>
</feature>
<dbReference type="SUPFAM" id="SSF51430">
    <property type="entry name" value="NAD(P)-linked oxidoreductase"/>
    <property type="match status" value="1"/>
</dbReference>
<proteinExistence type="predicted"/>
<dbReference type="Gene3D" id="3.20.20.100">
    <property type="entry name" value="NADP-dependent oxidoreductase domain"/>
    <property type="match status" value="1"/>
</dbReference>
<feature type="non-terminal residue" evidence="3">
    <location>
        <position position="84"/>
    </location>
</feature>
<evidence type="ECO:0000313" key="3">
    <source>
        <dbReference type="EMBL" id="KIM20306.1"/>
    </source>
</evidence>
<sequence>RLGKSGLKVSRIILGCMSYGDKDWQPWVLGEEEGIKHIKAAFAAGINTFDTANMYSDGESERILGKAIKEIGAPRSSFVILTKV</sequence>
<dbReference type="EMBL" id="KN824447">
    <property type="protein sequence ID" value="KIM20306.1"/>
    <property type="molecule type" value="Genomic_DNA"/>
</dbReference>
<dbReference type="InterPro" id="IPR023210">
    <property type="entry name" value="NADP_OxRdtase_dom"/>
</dbReference>
<accession>A0A0C3AM01</accession>
<dbReference type="OrthoDB" id="48988at2759"/>
<dbReference type="InterPro" id="IPR036812">
    <property type="entry name" value="NAD(P)_OxRdtase_dom_sf"/>
</dbReference>
<keyword evidence="4" id="KW-1185">Reference proteome</keyword>
<dbReference type="PANTHER" id="PTHR43364">
    <property type="entry name" value="NADH-SPECIFIC METHYLGLYOXAL REDUCTASE-RELATED"/>
    <property type="match status" value="1"/>
</dbReference>
<evidence type="ECO:0000256" key="1">
    <source>
        <dbReference type="ARBA" id="ARBA00023002"/>
    </source>
</evidence>